<evidence type="ECO:0000256" key="1">
    <source>
        <dbReference type="ARBA" id="ARBA00007274"/>
    </source>
</evidence>
<dbReference type="InterPro" id="IPR050179">
    <property type="entry name" value="Trans_hexapeptide_repeat"/>
</dbReference>
<dbReference type="Proteomes" id="UP000198302">
    <property type="component" value="Unassembled WGS sequence"/>
</dbReference>
<evidence type="ECO:0000256" key="4">
    <source>
        <dbReference type="ARBA" id="ARBA00023315"/>
    </source>
</evidence>
<evidence type="ECO:0000313" key="6">
    <source>
        <dbReference type="Proteomes" id="UP000198302"/>
    </source>
</evidence>
<organism evidence="5 6">
    <name type="scientific">Flavobacterium hibernum</name>
    <dbReference type="NCBI Taxonomy" id="37752"/>
    <lineage>
        <taxon>Bacteria</taxon>
        <taxon>Pseudomonadati</taxon>
        <taxon>Bacteroidota</taxon>
        <taxon>Flavobacteriia</taxon>
        <taxon>Flavobacteriales</taxon>
        <taxon>Flavobacteriaceae</taxon>
        <taxon>Flavobacterium</taxon>
    </lineage>
</organism>
<dbReference type="InterPro" id="IPR001451">
    <property type="entry name" value="Hexapep"/>
</dbReference>
<protein>
    <recommendedName>
        <fullName evidence="7">Chloramphenicol acetyltransferase</fullName>
    </recommendedName>
</protein>
<sequence>MDQIIKLCNKDVYIGRYTYGFESTQIYTWGEEIDITIGRFCSIGAGLRLFCGGNHSTWFASSYPFGSVYPNYLKTKVFKSIVFSNGKISIGNDVWLGRDVTVMSGITIGDGSVVAANSHVVKDIEPYSIYGGNPAKFIRYRFSSEIIEMLLELKWWNYDDSIIEKIYPLLLEAPDANIYNEILLIIEKKKFN</sequence>
<name>A0ABX4CA16_9FLAO</name>
<evidence type="ECO:0000313" key="5">
    <source>
        <dbReference type="EMBL" id="OXA89836.1"/>
    </source>
</evidence>
<dbReference type="EMBL" id="MUGX01000008">
    <property type="protein sequence ID" value="OXA89836.1"/>
    <property type="molecule type" value="Genomic_DNA"/>
</dbReference>
<accession>A0ABX4CA16</accession>
<keyword evidence="3" id="KW-0677">Repeat</keyword>
<dbReference type="PROSITE" id="PS00101">
    <property type="entry name" value="HEXAPEP_TRANSFERASES"/>
    <property type="match status" value="1"/>
</dbReference>
<evidence type="ECO:0008006" key="7">
    <source>
        <dbReference type="Google" id="ProtNLM"/>
    </source>
</evidence>
<evidence type="ECO:0000256" key="2">
    <source>
        <dbReference type="ARBA" id="ARBA00022679"/>
    </source>
</evidence>
<dbReference type="InterPro" id="IPR011004">
    <property type="entry name" value="Trimer_LpxA-like_sf"/>
</dbReference>
<keyword evidence="4" id="KW-0012">Acyltransferase</keyword>
<comment type="similarity">
    <text evidence="1">Belongs to the transferase hexapeptide repeat family.</text>
</comment>
<evidence type="ECO:0000256" key="3">
    <source>
        <dbReference type="ARBA" id="ARBA00022737"/>
    </source>
</evidence>
<reference evidence="5 6" key="1">
    <citation type="submission" date="2016-11" db="EMBL/GenBank/DDBJ databases">
        <title>Whole genomes of Flavobacteriaceae.</title>
        <authorList>
            <person name="Stine C."/>
            <person name="Li C."/>
            <person name="Tadesse D."/>
        </authorList>
    </citation>
    <scope>NUCLEOTIDE SEQUENCE [LARGE SCALE GENOMIC DNA]</scope>
    <source>
        <strain evidence="5 6">ATCC 51468</strain>
    </source>
</reference>
<dbReference type="InterPro" id="IPR018357">
    <property type="entry name" value="Hexapep_transf_CS"/>
</dbReference>
<dbReference type="Pfam" id="PF00132">
    <property type="entry name" value="Hexapep"/>
    <property type="match status" value="1"/>
</dbReference>
<keyword evidence="6" id="KW-1185">Reference proteome</keyword>
<keyword evidence="2" id="KW-0808">Transferase</keyword>
<dbReference type="SUPFAM" id="SSF51161">
    <property type="entry name" value="Trimeric LpxA-like enzymes"/>
    <property type="match status" value="1"/>
</dbReference>
<proteinExistence type="inferred from homology"/>
<dbReference type="PANTHER" id="PTHR43300">
    <property type="entry name" value="ACETYLTRANSFERASE"/>
    <property type="match status" value="1"/>
</dbReference>
<gene>
    <name evidence="5" type="ORF">B0A73_04860</name>
</gene>
<dbReference type="Gene3D" id="2.160.10.10">
    <property type="entry name" value="Hexapeptide repeat proteins"/>
    <property type="match status" value="1"/>
</dbReference>
<dbReference type="CDD" id="cd03349">
    <property type="entry name" value="LbH_XAT"/>
    <property type="match status" value="1"/>
</dbReference>
<dbReference type="PANTHER" id="PTHR43300:SF11">
    <property type="entry name" value="ACETYLTRANSFERASE RV3034C-RELATED"/>
    <property type="match status" value="1"/>
</dbReference>
<comment type="caution">
    <text evidence="5">The sequence shown here is derived from an EMBL/GenBank/DDBJ whole genome shotgun (WGS) entry which is preliminary data.</text>
</comment>